<gene>
    <name evidence="1" type="ORF">D7032_07460</name>
</gene>
<protein>
    <submittedName>
        <fullName evidence="1">DNA-binding protein</fullName>
    </submittedName>
</protein>
<accession>A0A7T8IP63</accession>
<sequence length="69" mass="7685">MNGLTLQVPTPFVSYDEFSRLTGLPINTIKNMVADGRLKIRPKIRAKDKPLINMVALYQEAAVQSQVIA</sequence>
<keyword evidence="1" id="KW-0238">DNA-binding</keyword>
<dbReference type="EMBL" id="CP032664">
    <property type="protein sequence ID" value="QQO83107.1"/>
    <property type="molecule type" value="Genomic_DNA"/>
</dbReference>
<proteinExistence type="predicted"/>
<dbReference type="GO" id="GO:0003677">
    <property type="term" value="F:DNA binding"/>
    <property type="evidence" value="ECO:0007669"/>
    <property type="project" value="UniProtKB-KW"/>
</dbReference>
<dbReference type="AlphaFoldDB" id="A0A7T8IP63"/>
<organism evidence="1">
    <name type="scientific">Shewanella algae</name>
    <dbReference type="NCBI Taxonomy" id="38313"/>
    <lineage>
        <taxon>Bacteria</taxon>
        <taxon>Pseudomonadati</taxon>
        <taxon>Pseudomonadota</taxon>
        <taxon>Gammaproteobacteria</taxon>
        <taxon>Alteromonadales</taxon>
        <taxon>Shewanellaceae</taxon>
        <taxon>Shewanella</taxon>
    </lineage>
</organism>
<dbReference type="RefSeq" id="WP_054744845.1">
    <property type="nucleotide sequence ID" value="NZ_CAWQVT010000154.1"/>
</dbReference>
<name>A0A7T8IP63_9GAMM</name>
<evidence type="ECO:0000313" key="1">
    <source>
        <dbReference type="EMBL" id="QQO83107.1"/>
    </source>
</evidence>
<reference evidence="1" key="1">
    <citation type="submission" date="2018-09" db="EMBL/GenBank/DDBJ databases">
        <title>Genome sequencing and analysis.</title>
        <authorList>
            <person name="Huang Y.-T."/>
        </authorList>
    </citation>
    <scope>NUCLEOTIDE SEQUENCE</scope>
    <source>
        <strain evidence="1">HIDE</strain>
    </source>
</reference>